<dbReference type="OrthoDB" id="1374237at2"/>
<dbReference type="RefSeq" id="WP_129876745.1">
    <property type="nucleotide sequence ID" value="NZ_SEWG01000004.1"/>
</dbReference>
<evidence type="ECO:0000256" key="1">
    <source>
        <dbReference type="SAM" id="Phobius"/>
    </source>
</evidence>
<reference evidence="2 3" key="1">
    <citation type="submission" date="2019-02" db="EMBL/GenBank/DDBJ databases">
        <title>Bacterial novel species Mucilaginibacter sp. 17JY9-4 isolated from soil.</title>
        <authorList>
            <person name="Jung H.-Y."/>
        </authorList>
    </citation>
    <scope>NUCLEOTIDE SEQUENCE [LARGE SCALE GENOMIC DNA]</scope>
    <source>
        <strain evidence="2 3">17JY9-4</strain>
    </source>
</reference>
<accession>A0A4Q5LKH4</accession>
<name>A0A4Q5LKH4_9SPHI</name>
<dbReference type="Proteomes" id="UP000293331">
    <property type="component" value="Unassembled WGS sequence"/>
</dbReference>
<organism evidence="2 3">
    <name type="scientific">Mucilaginibacter terrigena</name>
    <dbReference type="NCBI Taxonomy" id="2492395"/>
    <lineage>
        <taxon>Bacteria</taxon>
        <taxon>Pseudomonadati</taxon>
        <taxon>Bacteroidota</taxon>
        <taxon>Sphingobacteriia</taxon>
        <taxon>Sphingobacteriales</taxon>
        <taxon>Sphingobacteriaceae</taxon>
        <taxon>Mucilaginibacter</taxon>
    </lineage>
</organism>
<feature type="transmembrane region" description="Helical" evidence="1">
    <location>
        <begin position="70"/>
        <end position="103"/>
    </location>
</feature>
<evidence type="ECO:0000313" key="2">
    <source>
        <dbReference type="EMBL" id="RYU90088.1"/>
    </source>
</evidence>
<proteinExistence type="predicted"/>
<comment type="caution">
    <text evidence="2">The sequence shown here is derived from an EMBL/GenBank/DDBJ whole genome shotgun (WGS) entry which is preliminary data.</text>
</comment>
<keyword evidence="3" id="KW-1185">Reference proteome</keyword>
<keyword evidence="1" id="KW-1133">Transmembrane helix</keyword>
<gene>
    <name evidence="2" type="ORF">EWM62_11135</name>
</gene>
<dbReference type="AlphaFoldDB" id="A0A4Q5LKH4"/>
<dbReference type="EMBL" id="SEWG01000004">
    <property type="protein sequence ID" value="RYU90088.1"/>
    <property type="molecule type" value="Genomic_DNA"/>
</dbReference>
<keyword evidence="1" id="KW-0472">Membrane</keyword>
<sequence>MDEGLKNKAYLEGQKLKKAGYDDEVILARLDKQGIPEHLAKQVVKNLNIQRHVEIVKEETPVYNAELIKIGLGIGLAIVSAIIFPGHIIIPAGLILGGIVFAIISKNKMKG</sequence>
<protein>
    <submittedName>
        <fullName evidence="2">Uncharacterized protein</fullName>
    </submittedName>
</protein>
<evidence type="ECO:0000313" key="3">
    <source>
        <dbReference type="Proteomes" id="UP000293331"/>
    </source>
</evidence>
<keyword evidence="1" id="KW-0812">Transmembrane</keyword>